<dbReference type="AlphaFoldDB" id="A0A4C1T4B8"/>
<sequence>MVSTRHVLTVTKARQRVRTVTFQTKQRLTVTASPPPALRRPPPIAEARGDGWRTSLRAAISVAAAYAIQYKLSKGAAISRPGD</sequence>
<evidence type="ECO:0000313" key="3">
    <source>
        <dbReference type="Proteomes" id="UP000299102"/>
    </source>
</evidence>
<evidence type="ECO:0000313" key="2">
    <source>
        <dbReference type="EMBL" id="GBP08410.1"/>
    </source>
</evidence>
<reference evidence="2 3" key="1">
    <citation type="journal article" date="2019" name="Commun. Biol.">
        <title>The bagworm genome reveals a unique fibroin gene that provides high tensile strength.</title>
        <authorList>
            <person name="Kono N."/>
            <person name="Nakamura H."/>
            <person name="Ohtoshi R."/>
            <person name="Tomita M."/>
            <person name="Numata K."/>
            <person name="Arakawa K."/>
        </authorList>
    </citation>
    <scope>NUCLEOTIDE SEQUENCE [LARGE SCALE GENOMIC DNA]</scope>
</reference>
<evidence type="ECO:0000256" key="1">
    <source>
        <dbReference type="SAM" id="MobiDB-lite"/>
    </source>
</evidence>
<protein>
    <submittedName>
        <fullName evidence="2">Uncharacterized protein</fullName>
    </submittedName>
</protein>
<feature type="region of interest" description="Disordered" evidence="1">
    <location>
        <begin position="29"/>
        <end position="50"/>
    </location>
</feature>
<feature type="compositionally biased region" description="Pro residues" evidence="1">
    <location>
        <begin position="33"/>
        <end position="44"/>
    </location>
</feature>
<dbReference type="Proteomes" id="UP000299102">
    <property type="component" value="Unassembled WGS sequence"/>
</dbReference>
<name>A0A4C1T4B8_EUMVA</name>
<dbReference type="EMBL" id="BGZK01000031">
    <property type="protein sequence ID" value="GBP08410.1"/>
    <property type="molecule type" value="Genomic_DNA"/>
</dbReference>
<comment type="caution">
    <text evidence="2">The sequence shown here is derived from an EMBL/GenBank/DDBJ whole genome shotgun (WGS) entry which is preliminary data.</text>
</comment>
<accession>A0A4C1T4B8</accession>
<keyword evidence="3" id="KW-1185">Reference proteome</keyword>
<gene>
    <name evidence="2" type="ORF">EVAR_77115_1</name>
</gene>
<organism evidence="2 3">
    <name type="scientific">Eumeta variegata</name>
    <name type="common">Bagworm moth</name>
    <name type="synonym">Eumeta japonica</name>
    <dbReference type="NCBI Taxonomy" id="151549"/>
    <lineage>
        <taxon>Eukaryota</taxon>
        <taxon>Metazoa</taxon>
        <taxon>Ecdysozoa</taxon>
        <taxon>Arthropoda</taxon>
        <taxon>Hexapoda</taxon>
        <taxon>Insecta</taxon>
        <taxon>Pterygota</taxon>
        <taxon>Neoptera</taxon>
        <taxon>Endopterygota</taxon>
        <taxon>Lepidoptera</taxon>
        <taxon>Glossata</taxon>
        <taxon>Ditrysia</taxon>
        <taxon>Tineoidea</taxon>
        <taxon>Psychidae</taxon>
        <taxon>Oiketicinae</taxon>
        <taxon>Eumeta</taxon>
    </lineage>
</organism>
<proteinExistence type="predicted"/>